<accession>A0A9P7EBH4</accession>
<feature type="region of interest" description="Disordered" evidence="1">
    <location>
        <begin position="1"/>
        <end position="28"/>
    </location>
</feature>
<proteinExistence type="predicted"/>
<feature type="compositionally biased region" description="Polar residues" evidence="1">
    <location>
        <begin position="1"/>
        <end position="21"/>
    </location>
</feature>
<dbReference type="AlphaFoldDB" id="A0A9P7EBH4"/>
<gene>
    <name evidence="2" type="ORF">BJ212DRAFT_185988</name>
</gene>
<evidence type="ECO:0000256" key="1">
    <source>
        <dbReference type="SAM" id="MobiDB-lite"/>
    </source>
</evidence>
<evidence type="ECO:0000313" key="3">
    <source>
        <dbReference type="Proteomes" id="UP000807769"/>
    </source>
</evidence>
<comment type="caution">
    <text evidence="2">The sequence shown here is derived from an EMBL/GenBank/DDBJ whole genome shotgun (WGS) entry which is preliminary data.</text>
</comment>
<reference evidence="2" key="1">
    <citation type="journal article" date="2020" name="New Phytol.">
        <title>Comparative genomics reveals dynamic genome evolution in host specialist ectomycorrhizal fungi.</title>
        <authorList>
            <person name="Lofgren L.A."/>
            <person name="Nguyen N.H."/>
            <person name="Vilgalys R."/>
            <person name="Ruytinx J."/>
            <person name="Liao H.L."/>
            <person name="Branco S."/>
            <person name="Kuo A."/>
            <person name="LaButti K."/>
            <person name="Lipzen A."/>
            <person name="Andreopoulos W."/>
            <person name="Pangilinan J."/>
            <person name="Riley R."/>
            <person name="Hundley H."/>
            <person name="Na H."/>
            <person name="Barry K."/>
            <person name="Grigoriev I.V."/>
            <person name="Stajich J.E."/>
            <person name="Kennedy P.G."/>
        </authorList>
    </citation>
    <scope>NUCLEOTIDE SEQUENCE</scope>
    <source>
        <strain evidence="2">MN1</strain>
    </source>
</reference>
<dbReference type="GeneID" id="64636598"/>
<organism evidence="2 3">
    <name type="scientific">Suillus subaureus</name>
    <dbReference type="NCBI Taxonomy" id="48587"/>
    <lineage>
        <taxon>Eukaryota</taxon>
        <taxon>Fungi</taxon>
        <taxon>Dikarya</taxon>
        <taxon>Basidiomycota</taxon>
        <taxon>Agaricomycotina</taxon>
        <taxon>Agaricomycetes</taxon>
        <taxon>Agaricomycetidae</taxon>
        <taxon>Boletales</taxon>
        <taxon>Suillineae</taxon>
        <taxon>Suillaceae</taxon>
        <taxon>Suillus</taxon>
    </lineage>
</organism>
<sequence length="281" mass="31344">MSTVVKVSLSTHSPRNTSTKPRSSHSRAIYDENNIRPETYKPLEAFDFDSVLVPVAKGVFAVRSSNKSHQTRERKKNPIATNRLNYLLDSFQQFVAEDPEISPSTLRVCQEVLRFIAKPDRQHECEEFCGIWRVEYEQLASFIDESCNFGVKPRLTYFEAGSTLIVEVPSAVHEAPLLALHAALTCFFGNIPFDGQAVNAIISSNIRASKSLVPDLRISSQNMRDTASKTVILGLAETAFSQNLEKLEEKLVAAIEANPALLLVFAIVVSEDAPYRSLKRN</sequence>
<evidence type="ECO:0000313" key="2">
    <source>
        <dbReference type="EMBL" id="KAG1816334.1"/>
    </source>
</evidence>
<dbReference type="OrthoDB" id="2673641at2759"/>
<dbReference type="RefSeq" id="XP_041193007.1">
    <property type="nucleotide sequence ID" value="XM_041342582.1"/>
</dbReference>
<protein>
    <submittedName>
        <fullName evidence="2">Uncharacterized protein</fullName>
    </submittedName>
</protein>
<keyword evidence="3" id="KW-1185">Reference proteome</keyword>
<dbReference type="Proteomes" id="UP000807769">
    <property type="component" value="Unassembled WGS sequence"/>
</dbReference>
<dbReference type="EMBL" id="JABBWG010000016">
    <property type="protein sequence ID" value="KAG1816334.1"/>
    <property type="molecule type" value="Genomic_DNA"/>
</dbReference>
<name>A0A9P7EBH4_9AGAM</name>